<proteinExistence type="predicted"/>
<accession>A0ACA9REZ6</accession>
<organism evidence="1 2">
    <name type="scientific">Racocetra persica</name>
    <dbReference type="NCBI Taxonomy" id="160502"/>
    <lineage>
        <taxon>Eukaryota</taxon>
        <taxon>Fungi</taxon>
        <taxon>Fungi incertae sedis</taxon>
        <taxon>Mucoromycota</taxon>
        <taxon>Glomeromycotina</taxon>
        <taxon>Glomeromycetes</taxon>
        <taxon>Diversisporales</taxon>
        <taxon>Gigasporaceae</taxon>
        <taxon>Racocetra</taxon>
    </lineage>
</organism>
<gene>
    <name evidence="1" type="ORF">RPERSI_LOCUS18790</name>
</gene>
<evidence type="ECO:0000313" key="2">
    <source>
        <dbReference type="Proteomes" id="UP000789920"/>
    </source>
</evidence>
<comment type="caution">
    <text evidence="1">The sequence shown here is derived from an EMBL/GenBank/DDBJ whole genome shotgun (WGS) entry which is preliminary data.</text>
</comment>
<protein>
    <submittedName>
        <fullName evidence="1">26582_t:CDS:1</fullName>
    </submittedName>
</protein>
<sequence>GFQKSKTSFRLGFLKLASDRFHFEPGLVRPADQIRSDLWSDL</sequence>
<feature type="non-terminal residue" evidence="1">
    <location>
        <position position="1"/>
    </location>
</feature>
<dbReference type="EMBL" id="CAJVQC010050351">
    <property type="protein sequence ID" value="CAG8788904.1"/>
    <property type="molecule type" value="Genomic_DNA"/>
</dbReference>
<evidence type="ECO:0000313" key="1">
    <source>
        <dbReference type="EMBL" id="CAG8788904.1"/>
    </source>
</evidence>
<keyword evidence="2" id="KW-1185">Reference proteome</keyword>
<reference evidence="1" key="1">
    <citation type="submission" date="2021-06" db="EMBL/GenBank/DDBJ databases">
        <authorList>
            <person name="Kallberg Y."/>
            <person name="Tangrot J."/>
            <person name="Rosling A."/>
        </authorList>
    </citation>
    <scope>NUCLEOTIDE SEQUENCE</scope>
    <source>
        <strain evidence="1">MA461A</strain>
    </source>
</reference>
<name>A0ACA9REZ6_9GLOM</name>
<dbReference type="Proteomes" id="UP000789920">
    <property type="component" value="Unassembled WGS sequence"/>
</dbReference>
<feature type="non-terminal residue" evidence="1">
    <location>
        <position position="42"/>
    </location>
</feature>